<name>A0A1G6ZJT8_9GAMM</name>
<keyword evidence="4" id="KW-1185">Reference proteome</keyword>
<gene>
    <name evidence="1" type="ORF">GCM10007915_00820</name>
    <name evidence="2" type="ORF">SAMN05660405_02106</name>
</gene>
<dbReference type="Proteomes" id="UP001156645">
    <property type="component" value="Unassembled WGS sequence"/>
</dbReference>
<dbReference type="EMBL" id="FNAL01000018">
    <property type="protein sequence ID" value="SDE03024.1"/>
    <property type="molecule type" value="Genomic_DNA"/>
</dbReference>
<protein>
    <recommendedName>
        <fullName evidence="5">KTSC domain-containing protein</fullName>
    </recommendedName>
</protein>
<organism evidence="2 3">
    <name type="scientific">Psychrobacter pacificensis</name>
    <dbReference type="NCBI Taxonomy" id="112002"/>
    <lineage>
        <taxon>Bacteria</taxon>
        <taxon>Pseudomonadati</taxon>
        <taxon>Pseudomonadota</taxon>
        <taxon>Gammaproteobacteria</taxon>
        <taxon>Moraxellales</taxon>
        <taxon>Moraxellaceae</taxon>
        <taxon>Psychrobacter</taxon>
    </lineage>
</organism>
<evidence type="ECO:0000313" key="3">
    <source>
        <dbReference type="Proteomes" id="UP000198501"/>
    </source>
</evidence>
<dbReference type="EMBL" id="BSOK01000004">
    <property type="protein sequence ID" value="GLR27844.1"/>
    <property type="molecule type" value="Genomic_DNA"/>
</dbReference>
<evidence type="ECO:0000313" key="4">
    <source>
        <dbReference type="Proteomes" id="UP001156645"/>
    </source>
</evidence>
<evidence type="ECO:0000313" key="1">
    <source>
        <dbReference type="EMBL" id="GLR27844.1"/>
    </source>
</evidence>
<sequence length="75" mass="8421">MEVYRDIHGDSGVSAFEVGDDSIIVRFTKGGMYLYNYSKTGTYHVNNMIRLARTGNGLNGYINLNAKHTYARKIA</sequence>
<dbReference type="AlphaFoldDB" id="A0A1G6ZJT8"/>
<proteinExistence type="predicted"/>
<reference evidence="2 3" key="2">
    <citation type="submission" date="2016-10" db="EMBL/GenBank/DDBJ databases">
        <authorList>
            <person name="de Groot N.N."/>
        </authorList>
    </citation>
    <scope>NUCLEOTIDE SEQUENCE [LARGE SCALE GENOMIC DNA]</scope>
    <source>
        <strain evidence="2 3">DSM 23406</strain>
    </source>
</reference>
<accession>A0A1G6ZJT8</accession>
<evidence type="ECO:0000313" key="2">
    <source>
        <dbReference type="EMBL" id="SDE03024.1"/>
    </source>
</evidence>
<reference evidence="4" key="3">
    <citation type="journal article" date="2019" name="Int. J. Syst. Evol. Microbiol.">
        <title>The Global Catalogue of Microorganisms (GCM) 10K type strain sequencing project: providing services to taxonomists for standard genome sequencing and annotation.</title>
        <authorList>
            <consortium name="The Broad Institute Genomics Platform"/>
            <consortium name="The Broad Institute Genome Sequencing Center for Infectious Disease"/>
            <person name="Wu L."/>
            <person name="Ma J."/>
        </authorList>
    </citation>
    <scope>NUCLEOTIDE SEQUENCE [LARGE SCALE GENOMIC DNA]</scope>
    <source>
        <strain evidence="4">NBRC 103191</strain>
    </source>
</reference>
<dbReference type="Proteomes" id="UP000198501">
    <property type="component" value="Unassembled WGS sequence"/>
</dbReference>
<reference evidence="1" key="1">
    <citation type="journal article" date="2014" name="Int. J. Syst. Evol. Microbiol.">
        <title>Complete genome of a new Firmicutes species belonging to the dominant human colonic microbiota ('Ruminococcus bicirculans') reveals two chromosomes and a selective capacity to utilize plant glucans.</title>
        <authorList>
            <consortium name="NISC Comparative Sequencing Program"/>
            <person name="Wegmann U."/>
            <person name="Louis P."/>
            <person name="Goesmann A."/>
            <person name="Henrissat B."/>
            <person name="Duncan S.H."/>
            <person name="Flint H.J."/>
        </authorList>
    </citation>
    <scope>NUCLEOTIDE SEQUENCE</scope>
    <source>
        <strain evidence="1">NBRC 103191</strain>
    </source>
</reference>
<reference evidence="1" key="4">
    <citation type="submission" date="2023-01" db="EMBL/GenBank/DDBJ databases">
        <title>Draft genome sequence of Psychrobacter pacificensis strain NBRC 103191.</title>
        <authorList>
            <person name="Sun Q."/>
            <person name="Mori K."/>
        </authorList>
    </citation>
    <scope>NUCLEOTIDE SEQUENCE</scope>
    <source>
        <strain evidence="1">NBRC 103191</strain>
    </source>
</reference>
<evidence type="ECO:0008006" key="5">
    <source>
        <dbReference type="Google" id="ProtNLM"/>
    </source>
</evidence>